<dbReference type="InterPro" id="IPR051575">
    <property type="entry name" value="Myb-like_DNA-bd"/>
</dbReference>
<feature type="domain" description="Myb-like" evidence="5">
    <location>
        <begin position="118"/>
        <end position="168"/>
    </location>
</feature>
<dbReference type="SUPFAM" id="SSF46689">
    <property type="entry name" value="Homeodomain-like"/>
    <property type="match status" value="1"/>
</dbReference>
<keyword evidence="4" id="KW-0539">Nucleus</keyword>
<dbReference type="InterPro" id="IPR001005">
    <property type="entry name" value="SANT/Myb"/>
</dbReference>
<dbReference type="PANTHER" id="PTHR46621">
    <property type="entry name" value="SNRNA-ACTIVATING PROTEIN COMPLEX SUBUNIT 4"/>
    <property type="match status" value="1"/>
</dbReference>
<gene>
    <name evidence="7" type="ORF">M9Y10_027099</name>
</gene>
<evidence type="ECO:0000256" key="4">
    <source>
        <dbReference type="ARBA" id="ARBA00023242"/>
    </source>
</evidence>
<evidence type="ECO:0000256" key="3">
    <source>
        <dbReference type="ARBA" id="ARBA00023163"/>
    </source>
</evidence>
<dbReference type="Proteomes" id="UP001470230">
    <property type="component" value="Unassembled WGS sequence"/>
</dbReference>
<dbReference type="Pfam" id="PF00249">
    <property type="entry name" value="Myb_DNA-binding"/>
    <property type="match status" value="2"/>
</dbReference>
<accession>A0ABR2H5J0</accession>
<evidence type="ECO:0000313" key="8">
    <source>
        <dbReference type="Proteomes" id="UP001470230"/>
    </source>
</evidence>
<evidence type="ECO:0000259" key="5">
    <source>
        <dbReference type="PROSITE" id="PS50090"/>
    </source>
</evidence>
<evidence type="ECO:0000256" key="1">
    <source>
        <dbReference type="ARBA" id="ARBA00023015"/>
    </source>
</evidence>
<reference evidence="7 8" key="1">
    <citation type="submission" date="2024-04" db="EMBL/GenBank/DDBJ databases">
        <title>Tritrichomonas musculus Genome.</title>
        <authorList>
            <person name="Alves-Ferreira E."/>
            <person name="Grigg M."/>
            <person name="Lorenzi H."/>
            <person name="Galac M."/>
        </authorList>
    </citation>
    <scope>NUCLEOTIDE SEQUENCE [LARGE SCALE GENOMIC DNA]</scope>
    <source>
        <strain evidence="7 8">EAF2021</strain>
    </source>
</reference>
<dbReference type="EMBL" id="JAPFFF010000041">
    <property type="protein sequence ID" value="KAK8841480.1"/>
    <property type="molecule type" value="Genomic_DNA"/>
</dbReference>
<evidence type="ECO:0000313" key="7">
    <source>
        <dbReference type="EMBL" id="KAK8841480.1"/>
    </source>
</evidence>
<dbReference type="Gene3D" id="1.10.10.60">
    <property type="entry name" value="Homeodomain-like"/>
    <property type="match status" value="2"/>
</dbReference>
<comment type="caution">
    <text evidence="7">The sequence shown here is derived from an EMBL/GenBank/DDBJ whole genome shotgun (WGS) entry which is preliminary data.</text>
</comment>
<feature type="domain" description="HTH myb-type" evidence="6">
    <location>
        <begin position="126"/>
        <end position="172"/>
    </location>
</feature>
<keyword evidence="1" id="KW-0805">Transcription regulation</keyword>
<proteinExistence type="predicted"/>
<protein>
    <recommendedName>
        <fullName evidence="9">Myb-like DNA-binding domain containing protein</fullName>
    </recommendedName>
</protein>
<keyword evidence="3" id="KW-0804">Transcription</keyword>
<feature type="domain" description="HTH myb-type" evidence="6">
    <location>
        <begin position="72"/>
        <end position="121"/>
    </location>
</feature>
<dbReference type="InterPro" id="IPR017930">
    <property type="entry name" value="Myb_dom"/>
</dbReference>
<keyword evidence="8" id="KW-1185">Reference proteome</keyword>
<dbReference type="CDD" id="cd00167">
    <property type="entry name" value="SANT"/>
    <property type="match status" value="2"/>
</dbReference>
<keyword evidence="2" id="KW-0238">DNA-binding</keyword>
<evidence type="ECO:0008006" key="9">
    <source>
        <dbReference type="Google" id="ProtNLM"/>
    </source>
</evidence>
<dbReference type="InterPro" id="IPR009057">
    <property type="entry name" value="Homeodomain-like_sf"/>
</dbReference>
<name>A0ABR2H5J0_9EUKA</name>
<evidence type="ECO:0000259" key="6">
    <source>
        <dbReference type="PROSITE" id="PS51294"/>
    </source>
</evidence>
<dbReference type="PANTHER" id="PTHR46621:SF1">
    <property type="entry name" value="SNRNA-ACTIVATING PROTEIN COMPLEX SUBUNIT 4"/>
    <property type="match status" value="1"/>
</dbReference>
<dbReference type="PROSITE" id="PS51294">
    <property type="entry name" value="HTH_MYB"/>
    <property type="match status" value="2"/>
</dbReference>
<evidence type="ECO:0000256" key="2">
    <source>
        <dbReference type="ARBA" id="ARBA00023125"/>
    </source>
</evidence>
<organism evidence="7 8">
    <name type="scientific">Tritrichomonas musculus</name>
    <dbReference type="NCBI Taxonomy" id="1915356"/>
    <lineage>
        <taxon>Eukaryota</taxon>
        <taxon>Metamonada</taxon>
        <taxon>Parabasalia</taxon>
        <taxon>Tritrichomonadida</taxon>
        <taxon>Tritrichomonadidae</taxon>
        <taxon>Tritrichomonas</taxon>
    </lineage>
</organism>
<sequence length="249" mass="30050">MMGTNSPSSDNDNINQKLDPKFLNSVLRLVDKHNSRFEYLRQYLENENPNEDEKSIIKQNKDVILNKKNLPRKFSAKEDLMLKSIVNTFGAKNWKLIASMMPNKTSRQCRDRYMNYLAPGYIYSEWMEEEDLLLESKYKEFGSQWSKIQKFFPYRTANSIKNRFNYTVNRKIQKINDSLSSDSRLSNSYQEQKEKIKIEIDQYKQNERIEQFDKSWQENENDFEKQNNADIFFDDFEINENDFHFNYFD</sequence>
<dbReference type="PROSITE" id="PS50090">
    <property type="entry name" value="MYB_LIKE"/>
    <property type="match status" value="2"/>
</dbReference>
<feature type="domain" description="Myb-like" evidence="5">
    <location>
        <begin position="73"/>
        <end position="117"/>
    </location>
</feature>
<dbReference type="SMART" id="SM00717">
    <property type="entry name" value="SANT"/>
    <property type="match status" value="2"/>
</dbReference>